<evidence type="ECO:0000313" key="2">
    <source>
        <dbReference type="EMBL" id="MCQ1060203.1"/>
    </source>
</evidence>
<comment type="caution">
    <text evidence="2">The sequence shown here is derived from an EMBL/GenBank/DDBJ whole genome shotgun (WGS) entry which is preliminary data.</text>
</comment>
<dbReference type="InterPro" id="IPR036691">
    <property type="entry name" value="Endo/exonu/phosph_ase_sf"/>
</dbReference>
<keyword evidence="2" id="KW-0255">Endonuclease</keyword>
<dbReference type="SUPFAM" id="SSF56219">
    <property type="entry name" value="DNase I-like"/>
    <property type="match status" value="1"/>
</dbReference>
<keyword evidence="2" id="KW-0540">Nuclease</keyword>
<keyword evidence="2" id="KW-0378">Hydrolase</keyword>
<evidence type="ECO:0000313" key="3">
    <source>
        <dbReference type="Proteomes" id="UP001524460"/>
    </source>
</evidence>
<sequence>MNPRTLIALLVSGALFGCNSSSDDIIEQEHVTQVNIVTANMWQSLMRNLEGTSDYHIALEEFRHADADILLLSEASGITARIAEQLGMYFWQGHDSYVTAGIVSKFPIIKVYNDTPSENDAMGGGVGVVVDINGREVTLWSNHLDYRNYVVYDARGGDGQAWAAREGCVPVSEADEIDALNLMSSRPSQTQYMLDELAPANEQGKAIFIGGDFNESSGLDWTEETAYMFDHNGTVHDFMVHRMIRAEGYVDSYRELYPNPVTHPGLTWPFHIDDSWTQSKSFIDECGRGLDDRDRIDLIYHSQAEGLELLSTSIIGPRAETYFPGPDGNDDLYDWQDPHSGIMVDEDGEPYYGPREFVSDHLWYKATYNLVTPNTSTEAESLNLNPEFSNLQIAAEGEELVLTFTLDNWKMWEEDRDYHLVVAGDSTNARLNSDGTYGWQSESLSVQPNGEFEVRVAPEVYNKLKEEGEIDLHSGLQLRAISLVSGWYKQYAVLTIPTEDIEAVVNL</sequence>
<reference evidence="2 3" key="1">
    <citation type="submission" date="2022-07" db="EMBL/GenBank/DDBJ databases">
        <title>Photobacterium pectinilyticum sp. nov., a marine bacterium isolated from surface seawater of Qingdao offshore.</title>
        <authorList>
            <person name="Wang X."/>
        </authorList>
    </citation>
    <scope>NUCLEOTIDE SEQUENCE [LARGE SCALE GENOMIC DNA]</scope>
    <source>
        <strain evidence="2 3">ZSDE20</strain>
    </source>
</reference>
<dbReference type="InterPro" id="IPR005135">
    <property type="entry name" value="Endo/exonuclease/phosphatase"/>
</dbReference>
<dbReference type="EMBL" id="JANEYT010000060">
    <property type="protein sequence ID" value="MCQ1060203.1"/>
    <property type="molecule type" value="Genomic_DNA"/>
</dbReference>
<proteinExistence type="predicted"/>
<dbReference type="Proteomes" id="UP001524460">
    <property type="component" value="Unassembled WGS sequence"/>
</dbReference>
<protein>
    <submittedName>
        <fullName evidence="2">Endonuclease/exonuclease/phosphatase family protein</fullName>
    </submittedName>
</protein>
<evidence type="ECO:0000259" key="1">
    <source>
        <dbReference type="Pfam" id="PF03372"/>
    </source>
</evidence>
<dbReference type="GO" id="GO:0004519">
    <property type="term" value="F:endonuclease activity"/>
    <property type="evidence" value="ECO:0007669"/>
    <property type="project" value="UniProtKB-KW"/>
</dbReference>
<gene>
    <name evidence="2" type="ORF">NHN17_19355</name>
</gene>
<dbReference type="PANTHER" id="PTHR41349">
    <property type="match status" value="1"/>
</dbReference>
<dbReference type="RefSeq" id="WP_255044283.1">
    <property type="nucleotide sequence ID" value="NZ_JANEYT010000060.1"/>
</dbReference>
<feature type="domain" description="Endonuclease/exonuclease/phosphatase" evidence="1">
    <location>
        <begin position="53"/>
        <end position="303"/>
    </location>
</feature>
<keyword evidence="3" id="KW-1185">Reference proteome</keyword>
<dbReference type="PROSITE" id="PS51257">
    <property type="entry name" value="PROKAR_LIPOPROTEIN"/>
    <property type="match status" value="1"/>
</dbReference>
<organism evidence="2 3">
    <name type="scientific">Photobacterium pectinilyticum</name>
    <dbReference type="NCBI Taxonomy" id="2906793"/>
    <lineage>
        <taxon>Bacteria</taxon>
        <taxon>Pseudomonadati</taxon>
        <taxon>Pseudomonadota</taxon>
        <taxon>Gammaproteobacteria</taxon>
        <taxon>Vibrionales</taxon>
        <taxon>Vibrionaceae</taxon>
        <taxon>Photobacterium</taxon>
    </lineage>
</organism>
<accession>A0ABT1N622</accession>
<name>A0ABT1N622_9GAMM</name>
<dbReference type="Pfam" id="PF03372">
    <property type="entry name" value="Exo_endo_phos"/>
    <property type="match status" value="1"/>
</dbReference>
<dbReference type="Gene3D" id="3.60.10.10">
    <property type="entry name" value="Endonuclease/exonuclease/phosphatase"/>
    <property type="match status" value="1"/>
</dbReference>
<dbReference type="PANTHER" id="PTHR41349:SF1">
    <property type="entry name" value="PROTEIN CBG08683"/>
    <property type="match status" value="1"/>
</dbReference>